<keyword evidence="2" id="KW-1185">Reference proteome</keyword>
<dbReference type="RefSeq" id="WP_345277751.1">
    <property type="nucleotide sequence ID" value="NZ_BAABJW010000005.1"/>
</dbReference>
<evidence type="ECO:0008006" key="3">
    <source>
        <dbReference type="Google" id="ProtNLM"/>
    </source>
</evidence>
<organism evidence="1 2">
    <name type="scientific">Litoribaculum gwangyangense</name>
    <dbReference type="NCBI Taxonomy" id="1130722"/>
    <lineage>
        <taxon>Bacteria</taxon>
        <taxon>Pseudomonadati</taxon>
        <taxon>Bacteroidota</taxon>
        <taxon>Flavobacteriia</taxon>
        <taxon>Flavobacteriales</taxon>
        <taxon>Flavobacteriaceae</taxon>
        <taxon>Litoribaculum</taxon>
    </lineage>
</organism>
<name>A0ABP9CTW6_9FLAO</name>
<evidence type="ECO:0000313" key="1">
    <source>
        <dbReference type="EMBL" id="GAA4817117.1"/>
    </source>
</evidence>
<evidence type="ECO:0000313" key="2">
    <source>
        <dbReference type="Proteomes" id="UP001501433"/>
    </source>
</evidence>
<dbReference type="PROSITE" id="PS51257">
    <property type="entry name" value="PROKAR_LIPOPROTEIN"/>
    <property type="match status" value="1"/>
</dbReference>
<dbReference type="EMBL" id="BAABJW010000005">
    <property type="protein sequence ID" value="GAA4817117.1"/>
    <property type="molecule type" value="Genomic_DNA"/>
</dbReference>
<proteinExistence type="predicted"/>
<dbReference type="Proteomes" id="UP001501433">
    <property type="component" value="Unassembled WGS sequence"/>
</dbReference>
<reference evidence="2" key="1">
    <citation type="journal article" date="2019" name="Int. J. Syst. Evol. Microbiol.">
        <title>The Global Catalogue of Microorganisms (GCM) 10K type strain sequencing project: providing services to taxonomists for standard genome sequencing and annotation.</title>
        <authorList>
            <consortium name="The Broad Institute Genomics Platform"/>
            <consortium name="The Broad Institute Genome Sequencing Center for Infectious Disease"/>
            <person name="Wu L."/>
            <person name="Ma J."/>
        </authorList>
    </citation>
    <scope>NUCLEOTIDE SEQUENCE [LARGE SCALE GENOMIC DNA]</scope>
    <source>
        <strain evidence="2">JCM 18325</strain>
    </source>
</reference>
<gene>
    <name evidence="1" type="ORF">GCM10023330_27200</name>
</gene>
<comment type="caution">
    <text evidence="1">The sequence shown here is derived from an EMBL/GenBank/DDBJ whole genome shotgun (WGS) entry which is preliminary data.</text>
</comment>
<protein>
    <recommendedName>
        <fullName evidence="3">Lipoprotein</fullName>
    </recommendedName>
</protein>
<accession>A0ABP9CTW6</accession>
<sequence length="165" mass="19167">MKNLTLIFLQILILIGCKSEPKKIENVTESQKSESEIGQKDSQEFVHLIDTIKISGKTILILRPDSLRFQSYLDSGKEWIYEVDSDFGFGFSIALDSLNFDGVTEEVTEKRYVKIIECKGCPLIIDRDTIDYGFILTQPNKKIEIDNNVFPSEYFIERFEEYFKK</sequence>